<accession>A0ABV7DVZ3</accession>
<keyword evidence="2" id="KW-0378">Hydrolase</keyword>
<dbReference type="EMBL" id="JBHRSM010000023">
    <property type="protein sequence ID" value="MFC3086956.1"/>
    <property type="molecule type" value="Genomic_DNA"/>
</dbReference>
<protein>
    <submittedName>
        <fullName evidence="5">Biotin-dependent carboxyltransferase family protein</fullName>
    </submittedName>
</protein>
<dbReference type="RefSeq" id="WP_197642797.1">
    <property type="nucleotide sequence ID" value="NZ_JAEACP010000006.1"/>
</dbReference>
<dbReference type="SMART" id="SM00797">
    <property type="entry name" value="AHS2"/>
    <property type="match status" value="1"/>
</dbReference>
<dbReference type="InterPro" id="IPR052708">
    <property type="entry name" value="PxpC"/>
</dbReference>
<dbReference type="Pfam" id="PF02626">
    <property type="entry name" value="CT_A_B"/>
    <property type="match status" value="1"/>
</dbReference>
<dbReference type="Proteomes" id="UP001595445">
    <property type="component" value="Unassembled WGS sequence"/>
</dbReference>
<reference evidence="6" key="1">
    <citation type="journal article" date="2019" name="Int. J. Syst. Evol. Microbiol.">
        <title>The Global Catalogue of Microorganisms (GCM) 10K type strain sequencing project: providing services to taxonomists for standard genome sequencing and annotation.</title>
        <authorList>
            <consortium name="The Broad Institute Genomics Platform"/>
            <consortium name="The Broad Institute Genome Sequencing Center for Infectious Disease"/>
            <person name="Wu L."/>
            <person name="Ma J."/>
        </authorList>
    </citation>
    <scope>NUCLEOTIDE SEQUENCE [LARGE SCALE GENOMIC DNA]</scope>
    <source>
        <strain evidence="6">KCTC 62102</strain>
    </source>
</reference>
<evidence type="ECO:0000259" key="4">
    <source>
        <dbReference type="SMART" id="SM00797"/>
    </source>
</evidence>
<sequence length="312" mass="33072">MTDAVLEVLFAGPHVSVQDAGRPGLMRFGVPASGPLDRQAFAAANLALGNPPDAPAIEVSLGGLVLTCRSGEVGFAVAGGGFILDHAAQKRGSWTIATLRAGEKLAIRPGHWGSWCYLAFAGALQSPLWLGHAATHALSGFGGGRLAAGQVWTVAGTRATREGAFPCPVFARPRHDLRVTIGPQDRFFTPGTIDTFLHAPWRITEAWDRMGVRLAGPQIAPEAALDMLSEPILRGSVQVAGDGVASVLLADHQTTGGYPKIATVLDCDLDAMVQLRPRDLLRFTAVSPAEAVQIARAEAGRRHRYRETLTRP</sequence>
<comment type="caution">
    <text evidence="5">The sequence shown here is derived from an EMBL/GenBank/DDBJ whole genome shotgun (WGS) entry which is preliminary data.</text>
</comment>
<dbReference type="SUPFAM" id="SSF50891">
    <property type="entry name" value="Cyclophilin-like"/>
    <property type="match status" value="1"/>
</dbReference>
<dbReference type="PANTHER" id="PTHR43309">
    <property type="entry name" value="5-OXOPROLINASE SUBUNIT C"/>
    <property type="match status" value="1"/>
</dbReference>
<keyword evidence="3" id="KW-0067">ATP-binding</keyword>
<gene>
    <name evidence="5" type="ORF">ACFOD6_12960</name>
</gene>
<evidence type="ECO:0000256" key="1">
    <source>
        <dbReference type="ARBA" id="ARBA00022741"/>
    </source>
</evidence>
<evidence type="ECO:0000313" key="5">
    <source>
        <dbReference type="EMBL" id="MFC3086956.1"/>
    </source>
</evidence>
<evidence type="ECO:0000313" key="6">
    <source>
        <dbReference type="Proteomes" id="UP001595445"/>
    </source>
</evidence>
<proteinExistence type="predicted"/>
<dbReference type="InterPro" id="IPR029000">
    <property type="entry name" value="Cyclophilin-like_dom_sf"/>
</dbReference>
<dbReference type="Gene3D" id="2.40.100.10">
    <property type="entry name" value="Cyclophilin-like"/>
    <property type="match status" value="1"/>
</dbReference>
<feature type="domain" description="Carboxyltransferase" evidence="4">
    <location>
        <begin position="27"/>
        <end position="299"/>
    </location>
</feature>
<organism evidence="5 6">
    <name type="scientific">Tabrizicola soli</name>
    <dbReference type="NCBI Taxonomy" id="2185115"/>
    <lineage>
        <taxon>Bacteria</taxon>
        <taxon>Pseudomonadati</taxon>
        <taxon>Pseudomonadota</taxon>
        <taxon>Alphaproteobacteria</taxon>
        <taxon>Rhodobacterales</taxon>
        <taxon>Paracoccaceae</taxon>
        <taxon>Tabrizicola</taxon>
    </lineage>
</organism>
<keyword evidence="6" id="KW-1185">Reference proteome</keyword>
<dbReference type="InterPro" id="IPR003778">
    <property type="entry name" value="CT_A_B"/>
</dbReference>
<keyword evidence="1" id="KW-0547">Nucleotide-binding</keyword>
<evidence type="ECO:0000256" key="2">
    <source>
        <dbReference type="ARBA" id="ARBA00022801"/>
    </source>
</evidence>
<evidence type="ECO:0000256" key="3">
    <source>
        <dbReference type="ARBA" id="ARBA00022840"/>
    </source>
</evidence>
<name>A0ABV7DVZ3_9RHOB</name>
<dbReference type="PANTHER" id="PTHR43309:SF3">
    <property type="entry name" value="5-OXOPROLINASE SUBUNIT C"/>
    <property type="match status" value="1"/>
</dbReference>